<sequence length="212" mass="23840">MTTTLLLVRHGETEWNTLGKFQGCTDIDLSADGLLQADYLRKRLENNFDYIYTSPLKRASETANIICTNMNIKPQVEYSLREINFGDWEGLTIHQIKELYPDAFHLWTTDKINAPIPGNDLSINFASNRASNSIINIVNKHKDKTIVILAHGGIIKAALIGLFGWDMSMYHKITIGNTAICKINFNDELAPKIVTINDTSHLPVNYSSKSLT</sequence>
<accession>A0ACB5RCM1</accession>
<proteinExistence type="predicted"/>
<evidence type="ECO:0000313" key="1">
    <source>
        <dbReference type="EMBL" id="GKX66836.1"/>
    </source>
</evidence>
<evidence type="ECO:0000313" key="2">
    <source>
        <dbReference type="Proteomes" id="UP001058074"/>
    </source>
</evidence>
<comment type="caution">
    <text evidence="1">The sequence shown here is derived from an EMBL/GenBank/DDBJ whole genome shotgun (WGS) entry which is preliminary data.</text>
</comment>
<protein>
    <submittedName>
        <fullName evidence="1">Phosphoglycerate mutase</fullName>
    </submittedName>
</protein>
<name>A0ACB5RCM1_9CLOT</name>
<organism evidence="1 2">
    <name type="scientific">Inconstantimicrobium mannanitabidum</name>
    <dbReference type="NCBI Taxonomy" id="1604901"/>
    <lineage>
        <taxon>Bacteria</taxon>
        <taxon>Bacillati</taxon>
        <taxon>Bacillota</taxon>
        <taxon>Clostridia</taxon>
        <taxon>Eubacteriales</taxon>
        <taxon>Clostridiaceae</taxon>
        <taxon>Inconstantimicrobium</taxon>
    </lineage>
</organism>
<dbReference type="Proteomes" id="UP001058074">
    <property type="component" value="Unassembled WGS sequence"/>
</dbReference>
<reference evidence="1" key="1">
    <citation type="journal article" date="2025" name="Int. J. Syst. Evol. Microbiol.">
        <title>Inconstantimicrobium mannanitabidum sp. nov., a novel member of the family Clostridiaceae isolated from anoxic soil under the treatment of reductive soil disinfestation.</title>
        <authorList>
            <person name="Ueki A."/>
            <person name="Tonouchi A."/>
            <person name="Honma S."/>
            <person name="Kaku N."/>
            <person name="Ueki K."/>
        </authorList>
    </citation>
    <scope>NUCLEOTIDE SEQUENCE</scope>
    <source>
        <strain evidence="1">TW13</strain>
    </source>
</reference>
<keyword evidence="2" id="KW-1185">Reference proteome</keyword>
<dbReference type="EMBL" id="BROD01000001">
    <property type="protein sequence ID" value="GKX66836.1"/>
    <property type="molecule type" value="Genomic_DNA"/>
</dbReference>
<gene>
    <name evidence="1" type="ORF">rsdtw13_20940</name>
</gene>